<evidence type="ECO:0000259" key="6">
    <source>
        <dbReference type="Pfam" id="PF01061"/>
    </source>
</evidence>
<dbReference type="Proteomes" id="UP000746595">
    <property type="component" value="Unassembled WGS sequence"/>
</dbReference>
<name>A0ABX1G2J6_9MICC</name>
<feature type="transmembrane region" description="Helical" evidence="5">
    <location>
        <begin position="222"/>
        <end position="244"/>
    </location>
</feature>
<evidence type="ECO:0000256" key="2">
    <source>
        <dbReference type="ARBA" id="ARBA00022692"/>
    </source>
</evidence>
<feature type="transmembrane region" description="Helical" evidence="5">
    <location>
        <begin position="131"/>
        <end position="150"/>
    </location>
</feature>
<evidence type="ECO:0000256" key="4">
    <source>
        <dbReference type="ARBA" id="ARBA00023136"/>
    </source>
</evidence>
<dbReference type="RefSeq" id="WP_168150600.1">
    <property type="nucleotide sequence ID" value="NZ_JAAWVT010000001.1"/>
</dbReference>
<organism evidence="7 8">
    <name type="scientific">Paeniglutamicibacter terrestris</name>
    <dbReference type="NCBI Taxonomy" id="2723403"/>
    <lineage>
        <taxon>Bacteria</taxon>
        <taxon>Bacillati</taxon>
        <taxon>Actinomycetota</taxon>
        <taxon>Actinomycetes</taxon>
        <taxon>Micrococcales</taxon>
        <taxon>Micrococcaceae</taxon>
        <taxon>Paeniglutamicibacter</taxon>
    </lineage>
</organism>
<comment type="caution">
    <text evidence="7">The sequence shown here is derived from an EMBL/GenBank/DDBJ whole genome shotgun (WGS) entry which is preliminary data.</text>
</comment>
<dbReference type="PANTHER" id="PTHR43229">
    <property type="entry name" value="NODULATION PROTEIN J"/>
    <property type="match status" value="1"/>
</dbReference>
<dbReference type="PANTHER" id="PTHR43229:SF6">
    <property type="entry name" value="ABC-TYPE MULTIDRUG TRANSPORT SYSTEM, PERMEASE COMPONENT"/>
    <property type="match status" value="1"/>
</dbReference>
<protein>
    <submittedName>
        <fullName evidence="7">ABC transporter permease</fullName>
    </submittedName>
</protein>
<reference evidence="7 8" key="1">
    <citation type="submission" date="2020-04" db="EMBL/GenBank/DDBJ databases">
        <title>Paeniglutamicibacter sp. ANT13_2, a novel actinomycete isolated from sediment in Antarctica.</title>
        <authorList>
            <person name="Sakdapetsiri C."/>
            <person name="Pinyakong O."/>
        </authorList>
    </citation>
    <scope>NUCLEOTIDE SEQUENCE [LARGE SCALE GENOMIC DNA]</scope>
    <source>
        <strain evidence="7 8">ANT13_2</strain>
    </source>
</reference>
<feature type="transmembrane region" description="Helical" evidence="5">
    <location>
        <begin position="52"/>
        <end position="75"/>
    </location>
</feature>
<evidence type="ECO:0000256" key="3">
    <source>
        <dbReference type="ARBA" id="ARBA00022989"/>
    </source>
</evidence>
<feature type="transmembrane region" description="Helical" evidence="5">
    <location>
        <begin position="20"/>
        <end position="40"/>
    </location>
</feature>
<feature type="domain" description="ABC-2 type transporter transmembrane" evidence="6">
    <location>
        <begin position="7"/>
        <end position="185"/>
    </location>
</feature>
<evidence type="ECO:0000313" key="7">
    <source>
        <dbReference type="EMBL" id="NKG19682.1"/>
    </source>
</evidence>
<accession>A0ABX1G2J6</accession>
<evidence type="ECO:0000256" key="1">
    <source>
        <dbReference type="ARBA" id="ARBA00004141"/>
    </source>
</evidence>
<keyword evidence="4 5" id="KW-0472">Membrane</keyword>
<gene>
    <name evidence="7" type="ORF">HED64_03025</name>
</gene>
<dbReference type="InterPro" id="IPR013525">
    <property type="entry name" value="ABC2_TM"/>
</dbReference>
<evidence type="ECO:0000313" key="8">
    <source>
        <dbReference type="Proteomes" id="UP000746595"/>
    </source>
</evidence>
<keyword evidence="3 5" id="KW-1133">Transmembrane helix</keyword>
<sequence length="251" mass="26523">MNPTYVRIELTRQFRDVGNLMFTVFMPVLMYLLFGNMFGGGGESAGNGNVKFYIMASMAAYGAAVATTSIAGTAATESLLGWGRQIALTPMKPAGFVGAKVCVSLIIAAFSAGAVFALGAMTGAQADDWRIWTASYLMAVFGASIFALYGMGVGMSFKSETAIGVASGGMVFFAFFGNVFLPLSGTMLDIARFTPMYGYVGLVRWPLLQGSGTGADAPTDSIGLLIANLVAWALLFVILALWAVRRSQARR</sequence>
<dbReference type="EMBL" id="JAAWVT010000001">
    <property type="protein sequence ID" value="NKG19682.1"/>
    <property type="molecule type" value="Genomic_DNA"/>
</dbReference>
<feature type="transmembrane region" description="Helical" evidence="5">
    <location>
        <begin position="96"/>
        <end position="119"/>
    </location>
</feature>
<dbReference type="InterPro" id="IPR051784">
    <property type="entry name" value="Nod_factor_ABC_transporter"/>
</dbReference>
<feature type="transmembrane region" description="Helical" evidence="5">
    <location>
        <begin position="162"/>
        <end position="181"/>
    </location>
</feature>
<evidence type="ECO:0000256" key="5">
    <source>
        <dbReference type="SAM" id="Phobius"/>
    </source>
</evidence>
<dbReference type="Pfam" id="PF01061">
    <property type="entry name" value="ABC2_membrane"/>
    <property type="match status" value="1"/>
</dbReference>
<keyword evidence="8" id="KW-1185">Reference proteome</keyword>
<proteinExistence type="predicted"/>
<keyword evidence="2 5" id="KW-0812">Transmembrane</keyword>
<comment type="subcellular location">
    <subcellularLocation>
        <location evidence="1">Membrane</location>
        <topology evidence="1">Multi-pass membrane protein</topology>
    </subcellularLocation>
</comment>